<evidence type="ECO:0000313" key="2">
    <source>
        <dbReference type="EMBL" id="CAJ0587597.1"/>
    </source>
</evidence>
<dbReference type="Proteomes" id="UP001177023">
    <property type="component" value="Unassembled WGS sequence"/>
</dbReference>
<proteinExistence type="predicted"/>
<feature type="signal peptide" evidence="1">
    <location>
        <begin position="1"/>
        <end position="19"/>
    </location>
</feature>
<keyword evidence="3" id="KW-1185">Reference proteome</keyword>
<organism evidence="2 3">
    <name type="scientific">Mesorhabditis spiculigera</name>
    <dbReference type="NCBI Taxonomy" id="96644"/>
    <lineage>
        <taxon>Eukaryota</taxon>
        <taxon>Metazoa</taxon>
        <taxon>Ecdysozoa</taxon>
        <taxon>Nematoda</taxon>
        <taxon>Chromadorea</taxon>
        <taxon>Rhabditida</taxon>
        <taxon>Rhabditina</taxon>
        <taxon>Rhabditomorpha</taxon>
        <taxon>Rhabditoidea</taxon>
        <taxon>Rhabditidae</taxon>
        <taxon>Mesorhabditinae</taxon>
        <taxon>Mesorhabditis</taxon>
    </lineage>
</organism>
<feature type="non-terminal residue" evidence="2">
    <location>
        <position position="1"/>
    </location>
</feature>
<accession>A0AA36DH82</accession>
<dbReference type="EMBL" id="CATQJA010002710">
    <property type="protein sequence ID" value="CAJ0587597.1"/>
    <property type="molecule type" value="Genomic_DNA"/>
</dbReference>
<dbReference type="AlphaFoldDB" id="A0AA36DH82"/>
<keyword evidence="1" id="KW-0732">Signal</keyword>
<evidence type="ECO:0000313" key="3">
    <source>
        <dbReference type="Proteomes" id="UP001177023"/>
    </source>
</evidence>
<feature type="chain" id="PRO_5041293227" evidence="1">
    <location>
        <begin position="20"/>
        <end position="102"/>
    </location>
</feature>
<sequence length="102" mass="11422">MVLRLATVLLCSLLPLLTALKCINGSYHIQQPMPLEMDSVDCNEGMCMKTATFTPGDEFLHFSRACVPVVMDTEIGCETNFALQHLEPKLISCFCDTDWCNF</sequence>
<protein>
    <submittedName>
        <fullName evidence="2">Uncharacterized protein</fullName>
    </submittedName>
</protein>
<name>A0AA36DH82_9BILA</name>
<reference evidence="2" key="1">
    <citation type="submission" date="2023-06" db="EMBL/GenBank/DDBJ databases">
        <authorList>
            <person name="Delattre M."/>
        </authorList>
    </citation>
    <scope>NUCLEOTIDE SEQUENCE</scope>
    <source>
        <strain evidence="2">AF72</strain>
    </source>
</reference>
<comment type="caution">
    <text evidence="2">The sequence shown here is derived from an EMBL/GenBank/DDBJ whole genome shotgun (WGS) entry which is preliminary data.</text>
</comment>
<evidence type="ECO:0000256" key="1">
    <source>
        <dbReference type="SAM" id="SignalP"/>
    </source>
</evidence>
<gene>
    <name evidence="2" type="ORF">MSPICULIGERA_LOCUS25555</name>
</gene>